<evidence type="ECO:0000313" key="2">
    <source>
        <dbReference type="EMBL" id="GAA1526297.1"/>
    </source>
</evidence>
<evidence type="ECO:0000259" key="1">
    <source>
        <dbReference type="Pfam" id="PF00005"/>
    </source>
</evidence>
<gene>
    <name evidence="2" type="ORF">GCM10009827_048870</name>
</gene>
<dbReference type="EMBL" id="BAAAQD010000009">
    <property type="protein sequence ID" value="GAA1526297.1"/>
    <property type="molecule type" value="Genomic_DNA"/>
</dbReference>
<keyword evidence="3" id="KW-1185">Reference proteome</keyword>
<reference evidence="3" key="1">
    <citation type="journal article" date="2019" name="Int. J. Syst. Evol. Microbiol.">
        <title>The Global Catalogue of Microorganisms (GCM) 10K type strain sequencing project: providing services to taxonomists for standard genome sequencing and annotation.</title>
        <authorList>
            <consortium name="The Broad Institute Genomics Platform"/>
            <consortium name="The Broad Institute Genome Sequencing Center for Infectious Disease"/>
            <person name="Wu L."/>
            <person name="Ma J."/>
        </authorList>
    </citation>
    <scope>NUCLEOTIDE SEQUENCE [LARGE SCALE GENOMIC DNA]</scope>
    <source>
        <strain evidence="3">JCM 15933</strain>
    </source>
</reference>
<sequence length="193" mass="20118">MSVVEARGLGARTRRGWVFRDVDLDVAAGERVTVTGPAGSGRTSLLLALAGCFRTSAGTVRREGVVALAHVPGVHEPEPALTVAEHVEERRLLLDGPFRRRRPVAIDPALDPGTLGRDLDVLGRHLLGLTLARVAAPAAVVVDDVDSGLSVEERALLDEALDALTGDGIAVIAAAREVAAAGTGSVFELEGQR</sequence>
<dbReference type="InterPro" id="IPR003439">
    <property type="entry name" value="ABC_transporter-like_ATP-bd"/>
</dbReference>
<comment type="caution">
    <text evidence="2">The sequence shown here is derived from an EMBL/GenBank/DDBJ whole genome shotgun (WGS) entry which is preliminary data.</text>
</comment>
<protein>
    <recommendedName>
        <fullName evidence="1">ABC transporter domain-containing protein</fullName>
    </recommendedName>
</protein>
<feature type="domain" description="ABC transporter" evidence="1">
    <location>
        <begin position="20"/>
        <end position="64"/>
    </location>
</feature>
<dbReference type="SUPFAM" id="SSF52540">
    <property type="entry name" value="P-loop containing nucleoside triphosphate hydrolases"/>
    <property type="match status" value="1"/>
</dbReference>
<accession>A0ABP4LKZ7</accession>
<proteinExistence type="predicted"/>
<evidence type="ECO:0000313" key="3">
    <source>
        <dbReference type="Proteomes" id="UP001501470"/>
    </source>
</evidence>
<dbReference type="Pfam" id="PF00005">
    <property type="entry name" value="ABC_tran"/>
    <property type="match status" value="1"/>
</dbReference>
<dbReference type="RefSeq" id="WP_344504378.1">
    <property type="nucleotide sequence ID" value="NZ_BAAAQD010000009.1"/>
</dbReference>
<name>A0ABP4LKZ7_9ACTN</name>
<dbReference type="Proteomes" id="UP001501470">
    <property type="component" value="Unassembled WGS sequence"/>
</dbReference>
<organism evidence="2 3">
    <name type="scientific">Dactylosporangium maewongense</name>
    <dbReference type="NCBI Taxonomy" id="634393"/>
    <lineage>
        <taxon>Bacteria</taxon>
        <taxon>Bacillati</taxon>
        <taxon>Actinomycetota</taxon>
        <taxon>Actinomycetes</taxon>
        <taxon>Micromonosporales</taxon>
        <taxon>Micromonosporaceae</taxon>
        <taxon>Dactylosporangium</taxon>
    </lineage>
</organism>
<dbReference type="InterPro" id="IPR027417">
    <property type="entry name" value="P-loop_NTPase"/>
</dbReference>
<dbReference type="Gene3D" id="3.40.50.300">
    <property type="entry name" value="P-loop containing nucleotide triphosphate hydrolases"/>
    <property type="match status" value="1"/>
</dbReference>